<evidence type="ECO:0000313" key="2">
    <source>
        <dbReference type="EMBL" id="CAJ1077240.1"/>
    </source>
</evidence>
<evidence type="ECO:0000313" key="3">
    <source>
        <dbReference type="Proteomes" id="UP001178508"/>
    </source>
</evidence>
<proteinExistence type="predicted"/>
<dbReference type="AlphaFoldDB" id="A0AAV1GTW9"/>
<dbReference type="EMBL" id="OY660880">
    <property type="protein sequence ID" value="CAJ1077240.1"/>
    <property type="molecule type" value="Genomic_DNA"/>
</dbReference>
<feature type="compositionally biased region" description="Polar residues" evidence="1">
    <location>
        <begin position="1"/>
        <end position="12"/>
    </location>
</feature>
<keyword evidence="3" id="KW-1185">Reference proteome</keyword>
<protein>
    <submittedName>
        <fullName evidence="2">Uncharacterized protein</fullName>
    </submittedName>
</protein>
<reference evidence="2" key="1">
    <citation type="submission" date="2023-08" db="EMBL/GenBank/DDBJ databases">
        <authorList>
            <person name="Alioto T."/>
            <person name="Alioto T."/>
            <person name="Gomez Garrido J."/>
        </authorList>
    </citation>
    <scope>NUCLEOTIDE SEQUENCE</scope>
</reference>
<gene>
    <name evidence="2" type="ORF">XNOV1_A033744</name>
</gene>
<name>A0AAV1GTW9_XYRNO</name>
<feature type="compositionally biased region" description="Basic and acidic residues" evidence="1">
    <location>
        <begin position="15"/>
        <end position="38"/>
    </location>
</feature>
<evidence type="ECO:0000256" key="1">
    <source>
        <dbReference type="SAM" id="MobiDB-lite"/>
    </source>
</evidence>
<accession>A0AAV1GTW9</accession>
<feature type="region of interest" description="Disordered" evidence="1">
    <location>
        <begin position="1"/>
        <end position="48"/>
    </location>
</feature>
<organism evidence="2 3">
    <name type="scientific">Xyrichtys novacula</name>
    <name type="common">Pearly razorfish</name>
    <name type="synonym">Hemipteronotus novacula</name>
    <dbReference type="NCBI Taxonomy" id="13765"/>
    <lineage>
        <taxon>Eukaryota</taxon>
        <taxon>Metazoa</taxon>
        <taxon>Chordata</taxon>
        <taxon>Craniata</taxon>
        <taxon>Vertebrata</taxon>
        <taxon>Euteleostomi</taxon>
        <taxon>Actinopterygii</taxon>
        <taxon>Neopterygii</taxon>
        <taxon>Teleostei</taxon>
        <taxon>Neoteleostei</taxon>
        <taxon>Acanthomorphata</taxon>
        <taxon>Eupercaria</taxon>
        <taxon>Labriformes</taxon>
        <taxon>Labridae</taxon>
        <taxon>Xyrichtys</taxon>
    </lineage>
</organism>
<sequence length="89" mass="9932">MQSCSMGFSTGPYSDDTRAWHKEREREGERGREGEPPAHRARGGHSGIMTGRLVSHTCLPSNMEISALTLDCCMTKLRVQHFILFPNGL</sequence>
<dbReference type="Proteomes" id="UP001178508">
    <property type="component" value="Chromosome 17"/>
</dbReference>